<protein>
    <recommendedName>
        <fullName evidence="10">MIF4G domain-containing protein</fullName>
    </recommendedName>
</protein>
<comment type="similarity">
    <text evidence="7">Belongs to the MIF4GD family.</text>
</comment>
<keyword evidence="12" id="KW-1185">Reference proteome</keyword>
<comment type="subcellular location">
    <subcellularLocation>
        <location evidence="2">Cytoplasm</location>
    </subcellularLocation>
    <subcellularLocation>
        <location evidence="1">Nucleus</location>
    </subcellularLocation>
</comment>
<dbReference type="Pfam" id="PF02854">
    <property type="entry name" value="MIF4G"/>
    <property type="match status" value="1"/>
</dbReference>
<keyword evidence="5" id="KW-0539">Nucleus</keyword>
<evidence type="ECO:0000313" key="12">
    <source>
        <dbReference type="Proteomes" id="UP000001307"/>
    </source>
</evidence>
<dbReference type="InterPro" id="IPR051367">
    <property type="entry name" value="mRNA_TranslReg/HistoneTransl"/>
</dbReference>
<dbReference type="EMBL" id="FN653110">
    <property type="protein sequence ID" value="CBY12229.1"/>
    <property type="molecule type" value="Genomic_DNA"/>
</dbReference>
<dbReference type="PANTHER" id="PTHR23254:SF17">
    <property type="entry name" value="MIF4G DOMAIN-CONTAINING PROTEIN"/>
    <property type="match status" value="1"/>
</dbReference>
<dbReference type="Proteomes" id="UP000001307">
    <property type="component" value="Unassembled WGS sequence"/>
</dbReference>
<organism evidence="11 12">
    <name type="scientific">Oikopleura dioica</name>
    <name type="common">Tunicate</name>
    <dbReference type="NCBI Taxonomy" id="34765"/>
    <lineage>
        <taxon>Eukaryota</taxon>
        <taxon>Metazoa</taxon>
        <taxon>Chordata</taxon>
        <taxon>Tunicata</taxon>
        <taxon>Appendicularia</taxon>
        <taxon>Copelata</taxon>
        <taxon>Oikopleuridae</taxon>
        <taxon>Oikopleura</taxon>
    </lineage>
</organism>
<feature type="region of interest" description="Disordered" evidence="9">
    <location>
        <begin position="222"/>
        <end position="264"/>
    </location>
</feature>
<dbReference type="GO" id="GO:0006446">
    <property type="term" value="P:regulation of translational initiation"/>
    <property type="evidence" value="ECO:0007669"/>
    <property type="project" value="TreeGrafter"/>
</dbReference>
<accession>E4XQZ3</accession>
<dbReference type="InterPro" id="IPR003890">
    <property type="entry name" value="MIF4G-like_typ-3"/>
</dbReference>
<proteinExistence type="inferred from homology"/>
<dbReference type="GO" id="GO:0003723">
    <property type="term" value="F:RNA binding"/>
    <property type="evidence" value="ECO:0007669"/>
    <property type="project" value="InterPro"/>
</dbReference>
<evidence type="ECO:0000256" key="1">
    <source>
        <dbReference type="ARBA" id="ARBA00004123"/>
    </source>
</evidence>
<dbReference type="Gene3D" id="1.25.40.180">
    <property type="match status" value="1"/>
</dbReference>
<dbReference type="GO" id="GO:0005829">
    <property type="term" value="C:cytosol"/>
    <property type="evidence" value="ECO:0007669"/>
    <property type="project" value="TreeGrafter"/>
</dbReference>
<feature type="domain" description="MIF4G" evidence="10">
    <location>
        <begin position="17"/>
        <end position="197"/>
    </location>
</feature>
<evidence type="ECO:0000256" key="6">
    <source>
        <dbReference type="ARBA" id="ARBA00037643"/>
    </source>
</evidence>
<sequence length="264" mass="29740">MEMLQGLPLSENEVEIISKVMNSESAPLEALVLTVAATMIDLAKKEQKLARHAAVIASVIIERENVQYKDEPKRPFRTRTLGLLQKTFKEKSNLKASEFRGFVAYICGLYKTIRVKGTELGVLVTPVIQCLEQLTITGDQSDIQCLMGQLQLIGQQLESASNDKMDRLFSCIRDCFINPKTSSDGRRMLLEIIEVRAGRWCLSTAAYEYYYCQKVQVKPAAQENSVAEPARTSSADEEMSRMLKSRRAQSLERRSSDESRQTSS</sequence>
<dbReference type="FunCoup" id="E4XQZ3">
    <property type="interactions" value="11"/>
</dbReference>
<comment type="subunit">
    <text evidence="8">Interacts with eif4g1, eif4g2 and slbp; probably tethered by SLBP to the 3'-end of mRNAs ending with the histone stem-loop, it also interacts with eif4g1 which is bound to their 5'-end.</text>
</comment>
<dbReference type="InParanoid" id="E4XQZ3"/>
<dbReference type="GO" id="GO:0005634">
    <property type="term" value="C:nucleus"/>
    <property type="evidence" value="ECO:0007669"/>
    <property type="project" value="UniProtKB-SubCell"/>
</dbReference>
<evidence type="ECO:0000256" key="9">
    <source>
        <dbReference type="SAM" id="MobiDB-lite"/>
    </source>
</evidence>
<name>E4XQZ3_OIKDI</name>
<dbReference type="InterPro" id="IPR016024">
    <property type="entry name" value="ARM-type_fold"/>
</dbReference>
<keyword evidence="4" id="KW-0810">Translation regulation</keyword>
<dbReference type="GO" id="GO:0008494">
    <property type="term" value="F:translation activator activity"/>
    <property type="evidence" value="ECO:0007669"/>
    <property type="project" value="TreeGrafter"/>
</dbReference>
<evidence type="ECO:0000256" key="3">
    <source>
        <dbReference type="ARBA" id="ARBA00022490"/>
    </source>
</evidence>
<keyword evidence="3" id="KW-0963">Cytoplasm</keyword>
<evidence type="ECO:0000256" key="7">
    <source>
        <dbReference type="ARBA" id="ARBA00038204"/>
    </source>
</evidence>
<reference evidence="11 12" key="1">
    <citation type="journal article" date="2010" name="Science">
        <title>Plasticity of animal genome architecture unmasked by rapid evolution of a pelagic tunicate.</title>
        <authorList>
            <person name="Denoeud F."/>
            <person name="Henriet S."/>
            <person name="Mungpakdee S."/>
            <person name="Aury J.M."/>
            <person name="Da Silva C."/>
            <person name="Brinkmann H."/>
            <person name="Mikhaleva J."/>
            <person name="Olsen L.C."/>
            <person name="Jubin C."/>
            <person name="Canestro C."/>
            <person name="Bouquet J.M."/>
            <person name="Danks G."/>
            <person name="Poulain J."/>
            <person name="Campsteijn C."/>
            <person name="Adamski M."/>
            <person name="Cross I."/>
            <person name="Yadetie F."/>
            <person name="Muffato M."/>
            <person name="Louis A."/>
            <person name="Butcher S."/>
            <person name="Tsagkogeorga G."/>
            <person name="Konrad A."/>
            <person name="Singh S."/>
            <person name="Jensen M.F."/>
            <person name="Cong E.H."/>
            <person name="Eikeseth-Otteraa H."/>
            <person name="Noel B."/>
            <person name="Anthouard V."/>
            <person name="Porcel B.M."/>
            <person name="Kachouri-Lafond R."/>
            <person name="Nishino A."/>
            <person name="Ugolini M."/>
            <person name="Chourrout P."/>
            <person name="Nishida H."/>
            <person name="Aasland R."/>
            <person name="Huzurbazar S."/>
            <person name="Westhof E."/>
            <person name="Delsuc F."/>
            <person name="Lehrach H."/>
            <person name="Reinhardt R."/>
            <person name="Weissenbach J."/>
            <person name="Roy S.W."/>
            <person name="Artiguenave F."/>
            <person name="Postlethwait J.H."/>
            <person name="Manak J.R."/>
            <person name="Thompson E.M."/>
            <person name="Jaillon O."/>
            <person name="Du Pasquier L."/>
            <person name="Boudinot P."/>
            <person name="Liberles D.A."/>
            <person name="Volff J.N."/>
            <person name="Philippe H."/>
            <person name="Lenhard B."/>
            <person name="Roest Crollius H."/>
            <person name="Wincker P."/>
            <person name="Chourrout D."/>
        </authorList>
    </citation>
    <scope>NUCLEOTIDE SEQUENCE [LARGE SCALE GENOMIC DNA]</scope>
</reference>
<evidence type="ECO:0000259" key="10">
    <source>
        <dbReference type="Pfam" id="PF02854"/>
    </source>
</evidence>
<feature type="compositionally biased region" description="Basic and acidic residues" evidence="9">
    <location>
        <begin position="249"/>
        <end position="264"/>
    </location>
</feature>
<dbReference type="SUPFAM" id="SSF48371">
    <property type="entry name" value="ARM repeat"/>
    <property type="match status" value="1"/>
</dbReference>
<gene>
    <name evidence="11" type="ORF">GSOID_T00018107001</name>
</gene>
<dbReference type="PANTHER" id="PTHR23254">
    <property type="entry name" value="EIF4G DOMAIN PROTEIN"/>
    <property type="match status" value="1"/>
</dbReference>
<comment type="function">
    <text evidence="6">Functions in replication-dependent translation of histone mRNAs which differ from other eukaryotic mRNAs in that they do not end with a poly-A tail but a stem-loop. May participate in circularizing those mRNAs specifically enhancing their translation.</text>
</comment>
<evidence type="ECO:0000256" key="5">
    <source>
        <dbReference type="ARBA" id="ARBA00023242"/>
    </source>
</evidence>
<evidence type="ECO:0000256" key="8">
    <source>
        <dbReference type="ARBA" id="ARBA00038641"/>
    </source>
</evidence>
<dbReference type="AlphaFoldDB" id="E4XQZ3"/>
<evidence type="ECO:0000256" key="4">
    <source>
        <dbReference type="ARBA" id="ARBA00022845"/>
    </source>
</evidence>
<dbReference type="OrthoDB" id="6357832at2759"/>
<evidence type="ECO:0000313" key="11">
    <source>
        <dbReference type="EMBL" id="CBY12229.1"/>
    </source>
</evidence>
<evidence type="ECO:0000256" key="2">
    <source>
        <dbReference type="ARBA" id="ARBA00004496"/>
    </source>
</evidence>